<evidence type="ECO:0000313" key="2">
    <source>
        <dbReference type="EMBL" id="MCP8939403.1"/>
    </source>
</evidence>
<organism evidence="2 3">
    <name type="scientific">Alsobacter ponti</name>
    <dbReference type="NCBI Taxonomy" id="2962936"/>
    <lineage>
        <taxon>Bacteria</taxon>
        <taxon>Pseudomonadati</taxon>
        <taxon>Pseudomonadota</taxon>
        <taxon>Alphaproteobacteria</taxon>
        <taxon>Hyphomicrobiales</taxon>
        <taxon>Alsobacteraceae</taxon>
        <taxon>Alsobacter</taxon>
    </lineage>
</organism>
<dbReference type="EMBL" id="JANCLU010000011">
    <property type="protein sequence ID" value="MCP8939403.1"/>
    <property type="molecule type" value="Genomic_DNA"/>
</dbReference>
<feature type="transmembrane region" description="Helical" evidence="1">
    <location>
        <begin position="135"/>
        <end position="155"/>
    </location>
</feature>
<reference evidence="2 3" key="1">
    <citation type="submission" date="2022-07" db="EMBL/GenBank/DDBJ databases">
        <authorList>
            <person name="Li W.-J."/>
            <person name="Deng Q.-Q."/>
        </authorList>
    </citation>
    <scope>NUCLEOTIDE SEQUENCE [LARGE SCALE GENOMIC DNA]</scope>
    <source>
        <strain evidence="2 3">SYSU M60028</strain>
    </source>
</reference>
<proteinExistence type="predicted"/>
<comment type="caution">
    <text evidence="2">The sequence shown here is derived from an EMBL/GenBank/DDBJ whole genome shotgun (WGS) entry which is preliminary data.</text>
</comment>
<evidence type="ECO:0000256" key="1">
    <source>
        <dbReference type="SAM" id="Phobius"/>
    </source>
</evidence>
<keyword evidence="1" id="KW-0812">Transmembrane</keyword>
<accession>A0ABT1LE81</accession>
<protein>
    <recommendedName>
        <fullName evidence="4">TRAP transporter small permease subunit</fullName>
    </recommendedName>
</protein>
<keyword evidence="1" id="KW-0472">Membrane</keyword>
<gene>
    <name evidence="2" type="ORF">NK718_12835</name>
</gene>
<feature type="transmembrane region" description="Helical" evidence="1">
    <location>
        <begin position="58"/>
        <end position="77"/>
    </location>
</feature>
<name>A0ABT1LE81_9HYPH</name>
<dbReference type="RefSeq" id="WP_254742801.1">
    <property type="nucleotide sequence ID" value="NZ_JANCLU010000011.1"/>
</dbReference>
<feature type="transmembrane region" description="Helical" evidence="1">
    <location>
        <begin position="23"/>
        <end position="46"/>
    </location>
</feature>
<sequence>MQSQPTEAHSPARNLKERARHEAIRFTILFLYLWAMFLLFELHQYVVLSTYDIPFESWGLGLVNALVLAKVMVVAENIRFDSPVRSHPLVVQIVLKSIAFAILFIVVDTLEKVLVGTIHGKTLASSIPQFGNGGILARVIVGIILAVSLIPFFAFEEVGATLGRGQLSAILLRRRGSP</sequence>
<dbReference type="Proteomes" id="UP001205890">
    <property type="component" value="Unassembled WGS sequence"/>
</dbReference>
<evidence type="ECO:0000313" key="3">
    <source>
        <dbReference type="Proteomes" id="UP001205890"/>
    </source>
</evidence>
<keyword evidence="3" id="KW-1185">Reference proteome</keyword>
<evidence type="ECO:0008006" key="4">
    <source>
        <dbReference type="Google" id="ProtNLM"/>
    </source>
</evidence>
<feature type="transmembrane region" description="Helical" evidence="1">
    <location>
        <begin position="89"/>
        <end position="107"/>
    </location>
</feature>
<keyword evidence="1" id="KW-1133">Transmembrane helix</keyword>